<dbReference type="PANTHER" id="PTHR11219:SF69">
    <property type="entry name" value="TENEURIN-A"/>
    <property type="match status" value="1"/>
</dbReference>
<dbReference type="Pfam" id="PF25021">
    <property type="entry name" value="TEN_NHL"/>
    <property type="match status" value="1"/>
</dbReference>
<evidence type="ECO:0000313" key="6">
    <source>
        <dbReference type="Proteomes" id="UP001611383"/>
    </source>
</evidence>
<dbReference type="Gene3D" id="2.120.10.30">
    <property type="entry name" value="TolB, C-terminal domain"/>
    <property type="match status" value="2"/>
</dbReference>
<feature type="domain" description="Teneurin NHL" evidence="4">
    <location>
        <begin position="70"/>
        <end position="238"/>
    </location>
</feature>
<keyword evidence="2" id="KW-0677">Repeat</keyword>
<dbReference type="InterPro" id="IPR011042">
    <property type="entry name" value="6-blade_b-propeller_TolB-like"/>
</dbReference>
<dbReference type="Proteomes" id="UP001611383">
    <property type="component" value="Chromosome"/>
</dbReference>
<evidence type="ECO:0000313" key="5">
    <source>
        <dbReference type="EMBL" id="WNG47593.1"/>
    </source>
</evidence>
<dbReference type="PROSITE" id="PS51257">
    <property type="entry name" value="PROKAR_LIPOPROTEIN"/>
    <property type="match status" value="1"/>
</dbReference>
<evidence type="ECO:0000256" key="2">
    <source>
        <dbReference type="ARBA" id="ARBA00022737"/>
    </source>
</evidence>
<dbReference type="SUPFAM" id="SSF63829">
    <property type="entry name" value="Calcium-dependent phosphotriesterase"/>
    <property type="match status" value="1"/>
</dbReference>
<reference evidence="5 6" key="1">
    <citation type="submission" date="2019-08" db="EMBL/GenBank/DDBJ databases">
        <title>Archangium and Cystobacter genomes.</title>
        <authorList>
            <person name="Chen I.-C.K."/>
            <person name="Wielgoss S."/>
        </authorList>
    </citation>
    <scope>NUCLEOTIDE SEQUENCE [LARGE SCALE GENOMIC DNA]</scope>
    <source>
        <strain evidence="5 6">Cbm 6</strain>
    </source>
</reference>
<keyword evidence="6" id="KW-1185">Reference proteome</keyword>
<keyword evidence="3" id="KW-1015">Disulfide bond</keyword>
<sequence length="402" mass="41392">MFRRAGMAVVLAWVAAGCGDVRPLESSFGTLHHGDGVQQSAQAVDLVWELVAGSGQGVTEGGIATQSSFPVNHLTAGPDGSVYALDIQAGVVRRISPDGRVYTVIGCKTGCAVTDGGVGAPATATDFGSLWAHALGPDGSHYVTKNNNRMYRITPDGIVHHFAGNGETPQVGTHGEGGLATQASIGYVGFIKVSQGGDVYFSTAANAYAHQRRIRRVDAAGVITTVVGDGSDVKSSMPVFPLSTGVGAYTRAAGFTSSGALYFAGQNDYRIRMLGVDGLVHSIVGNGVSGYSGDGGPAVNAGISSFFREGGLTLGPDGSLYFVDGNRVRRIGPDGIVSTVAGTGVYGVGHPVPGTSALQTDLYPAPMHLAVTPDGALHIAFNAPHRVYKLVPSSIDWQHVQP</sequence>
<dbReference type="InterPro" id="IPR051216">
    <property type="entry name" value="Teneurin"/>
</dbReference>
<evidence type="ECO:0000259" key="4">
    <source>
        <dbReference type="Pfam" id="PF25021"/>
    </source>
</evidence>
<evidence type="ECO:0000256" key="1">
    <source>
        <dbReference type="ARBA" id="ARBA00022536"/>
    </source>
</evidence>
<protein>
    <recommendedName>
        <fullName evidence="4">Teneurin NHL domain-containing protein</fullName>
    </recommendedName>
</protein>
<dbReference type="InterPro" id="IPR056822">
    <property type="entry name" value="TEN_NHL"/>
</dbReference>
<organism evidence="5 6">
    <name type="scientific">Archangium minus</name>
    <dbReference type="NCBI Taxonomy" id="83450"/>
    <lineage>
        <taxon>Bacteria</taxon>
        <taxon>Pseudomonadati</taxon>
        <taxon>Myxococcota</taxon>
        <taxon>Myxococcia</taxon>
        <taxon>Myxococcales</taxon>
        <taxon>Cystobacterineae</taxon>
        <taxon>Archangiaceae</taxon>
        <taxon>Archangium</taxon>
    </lineage>
</organism>
<accession>A0ABY9WWT1</accession>
<keyword evidence="1" id="KW-0245">EGF-like domain</keyword>
<proteinExistence type="predicted"/>
<dbReference type="PANTHER" id="PTHR11219">
    <property type="entry name" value="TENEURIN AND N-ACETYLGLUCOSAMINE-1-PHOSPHODIESTER ALPHA-N-ACETYLGLUCOSAMINIDASE"/>
    <property type="match status" value="1"/>
</dbReference>
<evidence type="ECO:0000256" key="3">
    <source>
        <dbReference type="ARBA" id="ARBA00023157"/>
    </source>
</evidence>
<gene>
    <name evidence="5" type="ORF">F0U60_28315</name>
</gene>
<name>A0ABY9WWT1_9BACT</name>
<dbReference type="RefSeq" id="WP_395804109.1">
    <property type="nucleotide sequence ID" value="NZ_CP043494.1"/>
</dbReference>
<dbReference type="EMBL" id="CP043494">
    <property type="protein sequence ID" value="WNG47593.1"/>
    <property type="molecule type" value="Genomic_DNA"/>
</dbReference>